<gene>
    <name evidence="1" type="ORF">HKBW3S25_01409</name>
</gene>
<reference evidence="1 2" key="1">
    <citation type="journal article" date="2020" name="Front. Microbiol.">
        <title>Single-cell genomics of novel Actinobacteria with the Wood-Ljungdahl pathway discovered in a serpentinizing system.</title>
        <authorList>
            <person name="Merino N."/>
            <person name="Kawai M."/>
            <person name="Boyd E.S."/>
            <person name="Colman D.R."/>
            <person name="McGlynn S.E."/>
            <person name="Nealson K.H."/>
            <person name="Kurokawa K."/>
            <person name="Hongoh Y."/>
        </authorList>
    </citation>
    <scope>NUCLEOTIDE SEQUENCE [LARGE SCALE GENOMIC DNA]</scope>
    <source>
        <strain evidence="1 2">S25</strain>
    </source>
</reference>
<evidence type="ECO:0000313" key="2">
    <source>
        <dbReference type="Proteomes" id="UP000543224"/>
    </source>
</evidence>
<proteinExistence type="predicted"/>
<organism evidence="1 2">
    <name type="scientific">Candidatus Hakubella thermalkaliphila</name>
    <dbReference type="NCBI Taxonomy" id="2754717"/>
    <lineage>
        <taxon>Bacteria</taxon>
        <taxon>Bacillati</taxon>
        <taxon>Actinomycetota</taxon>
        <taxon>Actinomycetota incertae sedis</taxon>
        <taxon>Candidatus Hakubellales</taxon>
        <taxon>Candidatus Hakubellaceae</taxon>
        <taxon>Candidatus Hakubella</taxon>
    </lineage>
</organism>
<protein>
    <submittedName>
        <fullName evidence="1">Uncharacterized protein</fullName>
    </submittedName>
</protein>
<dbReference type="Proteomes" id="UP000543224">
    <property type="component" value="Unassembled WGS sequence"/>
</dbReference>
<name>A0A6V8P099_9ACTN</name>
<evidence type="ECO:0000313" key="1">
    <source>
        <dbReference type="EMBL" id="GFP25925.1"/>
    </source>
</evidence>
<comment type="caution">
    <text evidence="1">The sequence shown here is derived from an EMBL/GenBank/DDBJ whole genome shotgun (WGS) entry which is preliminary data.</text>
</comment>
<dbReference type="EMBL" id="BLRX01000267">
    <property type="protein sequence ID" value="GFP25925.1"/>
    <property type="molecule type" value="Genomic_DNA"/>
</dbReference>
<accession>A0A6V8P099</accession>
<sequence length="30" mass="3596">QREKEGTFQTREYITLEAQKLLTKLEEGKK</sequence>
<dbReference type="AlphaFoldDB" id="A0A6V8P099"/>
<feature type="non-terminal residue" evidence="1">
    <location>
        <position position="1"/>
    </location>
</feature>